<dbReference type="Gene3D" id="3.90.1150.10">
    <property type="entry name" value="Aspartate Aminotransferase, domain 1"/>
    <property type="match status" value="1"/>
</dbReference>
<reference evidence="3" key="1">
    <citation type="submission" date="2025-08" db="UniProtKB">
        <authorList>
            <consortium name="RefSeq"/>
        </authorList>
    </citation>
    <scope>IDENTIFICATION</scope>
    <source>
        <tissue evidence="3">Gonads</tissue>
    </source>
</reference>
<evidence type="ECO:0000259" key="1">
    <source>
        <dbReference type="Pfam" id="PF00266"/>
    </source>
</evidence>
<evidence type="ECO:0000313" key="3">
    <source>
        <dbReference type="RefSeq" id="XP_013397397.1"/>
    </source>
</evidence>
<dbReference type="SUPFAM" id="SSF53383">
    <property type="entry name" value="PLP-dependent transferases"/>
    <property type="match status" value="1"/>
</dbReference>
<name>A0A1S3IGQ3_LINAN</name>
<dbReference type="Gene3D" id="3.40.640.10">
    <property type="entry name" value="Type I PLP-dependent aspartate aminotransferase-like (Major domain)"/>
    <property type="match status" value="1"/>
</dbReference>
<dbReference type="OMA" id="YNAHTGS"/>
<dbReference type="GeneID" id="106164141"/>
<dbReference type="InterPro" id="IPR000192">
    <property type="entry name" value="Aminotrans_V_dom"/>
</dbReference>
<gene>
    <name evidence="3" type="primary">LOC106164141</name>
</gene>
<dbReference type="Pfam" id="PF00266">
    <property type="entry name" value="Aminotran_5"/>
    <property type="match status" value="1"/>
</dbReference>
<dbReference type="OrthoDB" id="420046at2759"/>
<evidence type="ECO:0000313" key="2">
    <source>
        <dbReference type="Proteomes" id="UP000085678"/>
    </source>
</evidence>
<sequence>MGQVGLSTMPGKAGHSDKKGEALLNYVRENVIGSEVAFDGPFGSRPVTYCDYTASGRPLQFIEDYITDYVYPTYGNTHTTTSIVSLQTTKFRNSARDIIKKCVNASEDDVVIFVGSGTTGAVHKLLNVLGLQTDLFDETNTVVFVGPYEHHSNILPWKENGLKVERIREDKDGLFDVDYLTKLLKEYKAKQYTMIGAFSASSNVTGILTDTVAVAEILHEYGALSFWDYAAGAPYLKIDMNPTSTGYKDAVFCSPHKFIGGVGTPGLLIAKKWLFTNSVPHNCGGGTVSYVTRETHTYLNDIEEREEGGTPAIVESIRCGMVFQLKNAIGADFIERKEAELCQMAYRVWSRNPNILLLGNKSVPRVPILSFLVLNPESGKFLHHNFVSMLLNDLYGIQTRGGCACAGPYAQDLLEMDEEMAQRFAVFFAERGKNGEITEPQEIMKPGFARLNLPYFFEDYTVKFVLEAVNQVARHGWKLLPLYHLDVKTGTCKHRLHTYSMQSLFDIEYKMTGMEVKSDGITRNMCVTKEELKDVLKKAEKVFAKASKLCRVINCTYDQEIKILPEERHFVWFLQPRDAQMMLFGPRREVHIKTAASRALGLPFYPKRYSGGHESEKEDKRRVESLGNISADSGVEFNDVPEDYIYDVPRRFVRDDPQVGELIQPSSAIWSQNPPFSRTQPRDHRIYTKKNPLYVGEDAYAVMHSPHHHRLSKGAHYSSHGDLPRAGRLATYDSLGNNAYGSTMQLYSDPRWRREVNGKELRNLDKKGGKYQRKGKRDSGGMVLQDPPYRAYTAQWLDVNQIYYST</sequence>
<proteinExistence type="predicted"/>
<keyword evidence="2" id="KW-1185">Reference proteome</keyword>
<feature type="domain" description="Aminotransferase class V" evidence="1">
    <location>
        <begin position="49"/>
        <end position="411"/>
    </location>
</feature>
<dbReference type="STRING" id="7574.A0A1S3IGQ3"/>
<dbReference type="InParanoid" id="A0A1S3IGQ3"/>
<dbReference type="PANTHER" id="PTHR43686:SF1">
    <property type="entry name" value="AMINOTRAN_5 DOMAIN-CONTAINING PROTEIN"/>
    <property type="match status" value="1"/>
</dbReference>
<dbReference type="AlphaFoldDB" id="A0A1S3IGQ3"/>
<dbReference type="InterPro" id="IPR015421">
    <property type="entry name" value="PyrdxlP-dep_Trfase_major"/>
</dbReference>
<dbReference type="RefSeq" id="XP_013397397.1">
    <property type="nucleotide sequence ID" value="XM_013541943.2"/>
</dbReference>
<dbReference type="InterPro" id="IPR015422">
    <property type="entry name" value="PyrdxlP-dep_Trfase_small"/>
</dbReference>
<dbReference type="PANTHER" id="PTHR43686">
    <property type="entry name" value="SULFURTRANSFERASE-RELATED"/>
    <property type="match status" value="1"/>
</dbReference>
<dbReference type="KEGG" id="lak:106164141"/>
<accession>A0A1S3IGQ3</accession>
<dbReference type="InterPro" id="IPR015424">
    <property type="entry name" value="PyrdxlP-dep_Trfase"/>
</dbReference>
<organism evidence="2 3">
    <name type="scientific">Lingula anatina</name>
    <name type="common">Brachiopod</name>
    <name type="synonym">Lingula unguis</name>
    <dbReference type="NCBI Taxonomy" id="7574"/>
    <lineage>
        <taxon>Eukaryota</taxon>
        <taxon>Metazoa</taxon>
        <taxon>Spiralia</taxon>
        <taxon>Lophotrochozoa</taxon>
        <taxon>Brachiopoda</taxon>
        <taxon>Linguliformea</taxon>
        <taxon>Lingulata</taxon>
        <taxon>Lingulida</taxon>
        <taxon>Linguloidea</taxon>
        <taxon>Lingulidae</taxon>
        <taxon>Lingula</taxon>
    </lineage>
</organism>
<protein>
    <submittedName>
        <fullName evidence="3">Uncharacterized protein LOC106164141</fullName>
    </submittedName>
</protein>
<dbReference type="Proteomes" id="UP000085678">
    <property type="component" value="Unplaced"/>
</dbReference>